<organism evidence="2 3">
    <name type="scientific">Amycolatopsis arida</name>
    <dbReference type="NCBI Taxonomy" id="587909"/>
    <lineage>
        <taxon>Bacteria</taxon>
        <taxon>Bacillati</taxon>
        <taxon>Actinomycetota</taxon>
        <taxon>Actinomycetes</taxon>
        <taxon>Pseudonocardiales</taxon>
        <taxon>Pseudonocardiaceae</taxon>
        <taxon>Amycolatopsis</taxon>
    </lineage>
</organism>
<dbReference type="Proteomes" id="UP000198727">
    <property type="component" value="Unassembled WGS sequence"/>
</dbReference>
<dbReference type="EMBL" id="FOWW01000006">
    <property type="protein sequence ID" value="SFQ35020.1"/>
    <property type="molecule type" value="Genomic_DNA"/>
</dbReference>
<dbReference type="AlphaFoldDB" id="A0A1I5XSX5"/>
<dbReference type="RefSeq" id="WP_092531765.1">
    <property type="nucleotide sequence ID" value="NZ_FOWW01000006.1"/>
</dbReference>
<dbReference type="InterPro" id="IPR009003">
    <property type="entry name" value="Peptidase_S1_PA"/>
</dbReference>
<dbReference type="OrthoDB" id="5121599at2"/>
<keyword evidence="3" id="KW-1185">Reference proteome</keyword>
<sequence>MERGVRRSAVITAVAAVLSVVCVVPVAARSVPDSDAVHAVSTPAEVVTEYWTPERMRAAEPMERRVAEDEAAPVDGFPPDLNSEAVVTGEEWTNNGLVAKTTGRVFFTFDGRDSSCSGSAVKSDNGSVVITAGHCVMYQGSWHKNWLFVPGYSDGNAPFGEWPARLTMVTPQWEANENLTYDIGAGVVEQVDGRKLTDAVGGQEIAFNQQRNQRMYSFGYPATGQYDGSALIYCSGPTFVDVVLTQDHGMRCGMTGGSSGGPWFLEFDEESGTGKVASVNSFYYWFLPGFLFGPYFGAEAQALYNRAQSA</sequence>
<dbReference type="SUPFAM" id="SSF50494">
    <property type="entry name" value="Trypsin-like serine proteases"/>
    <property type="match status" value="1"/>
</dbReference>
<dbReference type="InterPro" id="IPR043504">
    <property type="entry name" value="Peptidase_S1_PA_chymotrypsin"/>
</dbReference>
<evidence type="ECO:0000313" key="3">
    <source>
        <dbReference type="Proteomes" id="UP000198727"/>
    </source>
</evidence>
<evidence type="ECO:0000256" key="1">
    <source>
        <dbReference type="ARBA" id="ARBA00022729"/>
    </source>
</evidence>
<reference evidence="3" key="1">
    <citation type="submission" date="2016-10" db="EMBL/GenBank/DDBJ databases">
        <authorList>
            <person name="Varghese N."/>
            <person name="Submissions S."/>
        </authorList>
    </citation>
    <scope>NUCLEOTIDE SEQUENCE [LARGE SCALE GENOMIC DNA]</scope>
    <source>
        <strain evidence="3">CGMCC 4.5579</strain>
    </source>
</reference>
<dbReference type="STRING" id="587909.SAMN05421810_106235"/>
<gene>
    <name evidence="2" type="ORF">SAMN05421810_106235</name>
</gene>
<dbReference type="PANTHER" id="PTHR15462">
    <property type="entry name" value="SERINE PROTEASE"/>
    <property type="match status" value="1"/>
</dbReference>
<name>A0A1I5XSX5_9PSEU</name>
<dbReference type="PANTHER" id="PTHR15462:SF19">
    <property type="entry name" value="PEPTIDASE S1 DOMAIN-CONTAINING PROTEIN"/>
    <property type="match status" value="1"/>
</dbReference>
<evidence type="ECO:0008006" key="4">
    <source>
        <dbReference type="Google" id="ProtNLM"/>
    </source>
</evidence>
<evidence type="ECO:0000313" key="2">
    <source>
        <dbReference type="EMBL" id="SFQ35020.1"/>
    </source>
</evidence>
<dbReference type="InterPro" id="IPR050966">
    <property type="entry name" value="Glutamyl_endopeptidase"/>
</dbReference>
<proteinExistence type="predicted"/>
<keyword evidence="1" id="KW-0732">Signal</keyword>
<protein>
    <recommendedName>
        <fullName evidence="4">V8-like Glu-specific endopeptidase</fullName>
    </recommendedName>
</protein>
<dbReference type="Gene3D" id="2.40.10.10">
    <property type="entry name" value="Trypsin-like serine proteases"/>
    <property type="match status" value="2"/>
</dbReference>
<accession>A0A1I5XSX5</accession>